<gene>
    <name evidence="2" type="ORF">FB470_000175</name>
</gene>
<evidence type="ECO:0000313" key="3">
    <source>
        <dbReference type="Proteomes" id="UP001229651"/>
    </source>
</evidence>
<dbReference type="SUPFAM" id="SSF103473">
    <property type="entry name" value="MFS general substrate transporter"/>
    <property type="match status" value="1"/>
</dbReference>
<evidence type="ECO:0000256" key="1">
    <source>
        <dbReference type="SAM" id="Phobius"/>
    </source>
</evidence>
<sequence>MIGNLVVGRLADRRTIPVLVAGLALNLVFLVAFALLADLPAPAVAAMLGIGLTGVTMNPAMVTRVQRADNGLVGLLPELVRRRGHAPVMQPCA</sequence>
<keyword evidence="1" id="KW-1133">Transmembrane helix</keyword>
<keyword evidence="3" id="KW-1185">Reference proteome</keyword>
<dbReference type="InterPro" id="IPR036259">
    <property type="entry name" value="MFS_trans_sf"/>
</dbReference>
<dbReference type="RefSeq" id="WP_306987909.1">
    <property type="nucleotide sequence ID" value="NZ_JAUSUT010000001.1"/>
</dbReference>
<keyword evidence="1" id="KW-0812">Transmembrane</keyword>
<feature type="transmembrane region" description="Helical" evidence="1">
    <location>
        <begin position="16"/>
        <end position="37"/>
    </location>
</feature>
<dbReference type="EMBL" id="JAUSUT010000001">
    <property type="protein sequence ID" value="MDQ0376181.1"/>
    <property type="molecule type" value="Genomic_DNA"/>
</dbReference>
<organism evidence="2 3">
    <name type="scientific">Amycolatopsis thermophila</name>
    <dbReference type="NCBI Taxonomy" id="206084"/>
    <lineage>
        <taxon>Bacteria</taxon>
        <taxon>Bacillati</taxon>
        <taxon>Actinomycetota</taxon>
        <taxon>Actinomycetes</taxon>
        <taxon>Pseudonocardiales</taxon>
        <taxon>Pseudonocardiaceae</taxon>
        <taxon>Amycolatopsis</taxon>
    </lineage>
</organism>
<name>A0ABU0ELM8_9PSEU</name>
<evidence type="ECO:0000313" key="2">
    <source>
        <dbReference type="EMBL" id="MDQ0376181.1"/>
    </source>
</evidence>
<dbReference type="Proteomes" id="UP001229651">
    <property type="component" value="Unassembled WGS sequence"/>
</dbReference>
<proteinExistence type="predicted"/>
<accession>A0ABU0ELM8</accession>
<protein>
    <submittedName>
        <fullName evidence="2">MFS family arabinose efflux permease</fullName>
    </submittedName>
</protein>
<comment type="caution">
    <text evidence="2">The sequence shown here is derived from an EMBL/GenBank/DDBJ whole genome shotgun (WGS) entry which is preliminary data.</text>
</comment>
<keyword evidence="1" id="KW-0472">Membrane</keyword>
<reference evidence="2 3" key="1">
    <citation type="submission" date="2023-07" db="EMBL/GenBank/DDBJ databases">
        <title>Sequencing the genomes of 1000 actinobacteria strains.</title>
        <authorList>
            <person name="Klenk H.-P."/>
        </authorList>
    </citation>
    <scope>NUCLEOTIDE SEQUENCE [LARGE SCALE GENOMIC DNA]</scope>
    <source>
        <strain evidence="2 3">DSM 45805</strain>
    </source>
</reference>